<dbReference type="RefSeq" id="XP_031935447.1">
    <property type="nucleotide sequence ID" value="XM_032088324.1"/>
</dbReference>
<dbReference type="OrthoDB" id="540004at2759"/>
<keyword evidence="2" id="KW-1185">Reference proteome</keyword>
<protein>
    <submittedName>
        <fullName evidence="1">Uncharacterized protein</fullName>
    </submittedName>
</protein>
<accession>A0A5N7CX20</accession>
<organism evidence="1 2">
    <name type="scientific">Aspergillus pseudonomiae</name>
    <dbReference type="NCBI Taxonomy" id="1506151"/>
    <lineage>
        <taxon>Eukaryota</taxon>
        <taxon>Fungi</taxon>
        <taxon>Dikarya</taxon>
        <taxon>Ascomycota</taxon>
        <taxon>Pezizomycotina</taxon>
        <taxon>Eurotiomycetes</taxon>
        <taxon>Eurotiomycetidae</taxon>
        <taxon>Eurotiales</taxon>
        <taxon>Aspergillaceae</taxon>
        <taxon>Aspergillus</taxon>
        <taxon>Aspergillus subgen. Circumdati</taxon>
    </lineage>
</organism>
<dbReference type="AlphaFoldDB" id="A0A5N7CX20"/>
<reference evidence="1 2" key="1">
    <citation type="submission" date="2019-04" db="EMBL/GenBank/DDBJ databases">
        <authorList>
            <consortium name="DOE Joint Genome Institute"/>
            <person name="Mondo S."/>
            <person name="Kjaerbolling I."/>
            <person name="Vesth T."/>
            <person name="Frisvad J.C."/>
            <person name="Nybo J.L."/>
            <person name="Theobald S."/>
            <person name="Kildgaard S."/>
            <person name="Isbrandt T."/>
            <person name="Kuo A."/>
            <person name="Sato A."/>
            <person name="Lyhne E.K."/>
            <person name="Kogle M.E."/>
            <person name="Wiebenga A."/>
            <person name="Kun R.S."/>
            <person name="Lubbers R.J."/>
            <person name="Makela M.R."/>
            <person name="Barry K."/>
            <person name="Chovatia M."/>
            <person name="Clum A."/>
            <person name="Daum C."/>
            <person name="Haridas S."/>
            <person name="He G."/>
            <person name="LaButti K."/>
            <person name="Lipzen A."/>
            <person name="Riley R."/>
            <person name="Salamov A."/>
            <person name="Simmons B.A."/>
            <person name="Magnuson J.K."/>
            <person name="Henrissat B."/>
            <person name="Mortensen U.H."/>
            <person name="Larsen T.O."/>
            <person name="Devries R.P."/>
            <person name="Grigoriev I.V."/>
            <person name="Machida M."/>
            <person name="Baker S.E."/>
            <person name="Andersen M.R."/>
            <person name="Cantor M.N."/>
            <person name="Hua S.X."/>
        </authorList>
    </citation>
    <scope>NUCLEOTIDE SEQUENCE [LARGE SCALE GENOMIC DNA]</scope>
    <source>
        <strain evidence="1 2">CBS 119388</strain>
    </source>
</reference>
<dbReference type="EMBL" id="ML736866">
    <property type="protein sequence ID" value="KAE8398128.1"/>
    <property type="molecule type" value="Genomic_DNA"/>
</dbReference>
<name>A0A5N7CX20_9EURO</name>
<dbReference type="GeneID" id="43673015"/>
<evidence type="ECO:0000313" key="1">
    <source>
        <dbReference type="EMBL" id="KAE8398128.1"/>
    </source>
</evidence>
<gene>
    <name evidence="1" type="ORF">BDV37DRAFT_288784</name>
</gene>
<sequence length="76" mass="8744">MSNKEAQYDCYSPVYGLIVFSRMKLHSAIMDTEAEMMFDDIAKTYEATFAHDPSLCQVIDQTLDLLEPKSRVLDVY</sequence>
<evidence type="ECO:0000313" key="2">
    <source>
        <dbReference type="Proteomes" id="UP000325579"/>
    </source>
</evidence>
<proteinExistence type="predicted"/>
<accession>A0A5N6HPK9</accession>
<dbReference type="Proteomes" id="UP000325579">
    <property type="component" value="Unassembled WGS sequence"/>
</dbReference>